<dbReference type="PANTHER" id="PTHR43523:SF2">
    <property type="entry name" value="GLUCOSE-1-PHOSPHATE ADENYLYLTRANSFERASE"/>
    <property type="match status" value="1"/>
</dbReference>
<evidence type="ECO:0000256" key="8">
    <source>
        <dbReference type="ARBA" id="ARBA00023277"/>
    </source>
</evidence>
<proteinExistence type="inferred from homology"/>
<dbReference type="InterPro" id="IPR029044">
    <property type="entry name" value="Nucleotide-diphossugar_trans"/>
</dbReference>
<evidence type="ECO:0000313" key="10">
    <source>
        <dbReference type="EMBL" id="VHO06349.1"/>
    </source>
</evidence>
<gene>
    <name evidence="10" type="ORF">BAL341_3373</name>
</gene>
<dbReference type="SUPFAM" id="SSF53448">
    <property type="entry name" value="Nucleotide-diphospho-sugar transferases"/>
    <property type="match status" value="1"/>
</dbReference>
<dbReference type="EMBL" id="CAAJGR010000030">
    <property type="protein sequence ID" value="VHO06349.1"/>
    <property type="molecule type" value="Genomic_DNA"/>
</dbReference>
<dbReference type="Gene3D" id="3.90.550.10">
    <property type="entry name" value="Spore Coat Polysaccharide Biosynthesis Protein SpsA, Chain A"/>
    <property type="match status" value="1"/>
</dbReference>
<reference evidence="10" key="1">
    <citation type="submission" date="2019-04" db="EMBL/GenBank/DDBJ databases">
        <authorList>
            <person name="Brambilla D."/>
        </authorList>
    </citation>
    <scope>NUCLEOTIDE SEQUENCE</scope>
    <source>
        <strain evidence="10">BAL1</strain>
    </source>
</reference>
<keyword evidence="5" id="KW-0547">Nucleotide-binding</keyword>
<dbReference type="InterPro" id="IPR005836">
    <property type="entry name" value="ADP_Glu_pyroP_CS"/>
</dbReference>
<sequence length="326" mass="36751">MVTVLSVVLAGGAGKRLQPLTLNQAKPALNFVYHRRVIDFVLSNLWHSAFYQLLVLTQYKPYRLHQHLLRHWQARFAKGGSLTIRQAPDELVTGTAGAVARELSLIHDYQPDHVALLSADHIYKMDYRQMLHFHQQQQADLTVAAIAVPADSAHQFGVFIVDENHCIQGFIEKPQGQVPQIPDRPGFALVSMGNYLFRTSVLEQVLSMALPGQDTDFGKHILPQLITQGRCCVYDFSLNTLPGAQSLPHYWRDVGTLNSYFASRLDMLSHPDWLQGAQQAWPILGKRSYSERLSAASTALRQRRSKSWLSAIRPLAPAQHQHALYC</sequence>
<feature type="domain" description="Nucleotidyl transferase" evidence="9">
    <location>
        <begin position="6"/>
        <end position="266"/>
    </location>
</feature>
<evidence type="ECO:0000259" key="9">
    <source>
        <dbReference type="Pfam" id="PF00483"/>
    </source>
</evidence>
<dbReference type="GO" id="GO:0005524">
    <property type="term" value="F:ATP binding"/>
    <property type="evidence" value="ECO:0007669"/>
    <property type="project" value="UniProtKB-KW"/>
</dbReference>
<accession>A0A486XV23</accession>
<evidence type="ECO:0000256" key="1">
    <source>
        <dbReference type="ARBA" id="ARBA00010443"/>
    </source>
</evidence>
<keyword evidence="4 10" id="KW-0548">Nucleotidyltransferase</keyword>
<dbReference type="Pfam" id="PF00483">
    <property type="entry name" value="NTP_transferase"/>
    <property type="match status" value="1"/>
</dbReference>
<evidence type="ECO:0000256" key="6">
    <source>
        <dbReference type="ARBA" id="ARBA00022840"/>
    </source>
</evidence>
<dbReference type="AlphaFoldDB" id="A0A486XV23"/>
<name>A0A486XV23_9GAMM</name>
<keyword evidence="2" id="KW-0321">Glycogen metabolism</keyword>
<evidence type="ECO:0000256" key="4">
    <source>
        <dbReference type="ARBA" id="ARBA00022695"/>
    </source>
</evidence>
<dbReference type="EC" id="2.7.7.27" evidence="10"/>
<evidence type="ECO:0000256" key="7">
    <source>
        <dbReference type="ARBA" id="ARBA00023056"/>
    </source>
</evidence>
<evidence type="ECO:0000256" key="3">
    <source>
        <dbReference type="ARBA" id="ARBA00022679"/>
    </source>
</evidence>
<dbReference type="InterPro" id="IPR005835">
    <property type="entry name" value="NTP_transferase_dom"/>
</dbReference>
<comment type="similarity">
    <text evidence="1">Belongs to the bacterial/plant glucose-1-phosphate adenylyltransferase family.</text>
</comment>
<evidence type="ECO:0000256" key="2">
    <source>
        <dbReference type="ARBA" id="ARBA00022600"/>
    </source>
</evidence>
<dbReference type="GO" id="GO:0008878">
    <property type="term" value="F:glucose-1-phosphate adenylyltransferase activity"/>
    <property type="evidence" value="ECO:0007669"/>
    <property type="project" value="UniProtKB-EC"/>
</dbReference>
<organism evidence="10">
    <name type="scientific">Rheinheimera sp. BAL341</name>
    <dbReference type="NCBI Taxonomy" id="1708203"/>
    <lineage>
        <taxon>Bacteria</taxon>
        <taxon>Pseudomonadati</taxon>
        <taxon>Pseudomonadota</taxon>
        <taxon>Gammaproteobacteria</taxon>
        <taxon>Chromatiales</taxon>
        <taxon>Chromatiaceae</taxon>
        <taxon>Rheinheimera</taxon>
    </lineage>
</organism>
<dbReference type="GO" id="GO:0005978">
    <property type="term" value="P:glycogen biosynthetic process"/>
    <property type="evidence" value="ECO:0007669"/>
    <property type="project" value="UniProtKB-KW"/>
</dbReference>
<keyword evidence="3 10" id="KW-0808">Transferase</keyword>
<evidence type="ECO:0000256" key="5">
    <source>
        <dbReference type="ARBA" id="ARBA00022741"/>
    </source>
</evidence>
<dbReference type="PANTHER" id="PTHR43523">
    <property type="entry name" value="GLUCOSE-1-PHOSPHATE ADENYLYLTRANSFERASE-RELATED"/>
    <property type="match status" value="1"/>
</dbReference>
<keyword evidence="7" id="KW-0320">Glycogen biosynthesis</keyword>
<dbReference type="InterPro" id="IPR011831">
    <property type="entry name" value="ADP-Glc_PPase"/>
</dbReference>
<keyword evidence="8" id="KW-0119">Carbohydrate metabolism</keyword>
<keyword evidence="6" id="KW-0067">ATP-binding</keyword>
<dbReference type="PROSITE" id="PS00808">
    <property type="entry name" value="ADP_GLC_PYROPHOSPH_1"/>
    <property type="match status" value="1"/>
</dbReference>
<protein>
    <submittedName>
        <fullName evidence="10">Glucose-1-phosphate adenylyltransferase</fullName>
        <ecNumber evidence="10">2.7.7.27</ecNumber>
    </submittedName>
</protein>